<sequence>MKNLILTCIQCNTDFEFSAGEQKKYQERGFDVPLRCPQCRKNKYRDSECQERRKFKDKKKHHRFKFDEQIDY</sequence>
<comment type="caution">
    <text evidence="2">The sequence shown here is derived from an EMBL/GenBank/DDBJ whole genome shotgun (WGS) entry which is preliminary data.</text>
</comment>
<evidence type="ECO:0000259" key="1">
    <source>
        <dbReference type="Pfam" id="PF13451"/>
    </source>
</evidence>
<accession>A0A8J6NLT6</accession>
<organism evidence="2 3">
    <name type="scientific">Candidatus Desulfatibia profunda</name>
    <dbReference type="NCBI Taxonomy" id="2841695"/>
    <lineage>
        <taxon>Bacteria</taxon>
        <taxon>Pseudomonadati</taxon>
        <taxon>Thermodesulfobacteriota</taxon>
        <taxon>Desulfobacteria</taxon>
        <taxon>Desulfobacterales</taxon>
        <taxon>Desulfobacterales incertae sedis</taxon>
        <taxon>Candidatus Desulfatibia</taxon>
    </lineage>
</organism>
<gene>
    <name evidence="2" type="ORF">H8E23_02035</name>
</gene>
<dbReference type="Pfam" id="PF13451">
    <property type="entry name" value="zf_Tbcl"/>
    <property type="match status" value="1"/>
</dbReference>
<evidence type="ECO:0000313" key="2">
    <source>
        <dbReference type="EMBL" id="MBC8360164.1"/>
    </source>
</evidence>
<protein>
    <submittedName>
        <fullName evidence="2">Zinc-ribbon domain containing protein</fullName>
    </submittedName>
</protein>
<evidence type="ECO:0000313" key="3">
    <source>
        <dbReference type="Proteomes" id="UP000603434"/>
    </source>
</evidence>
<feature type="domain" description="Probable zinc-binding" evidence="1">
    <location>
        <begin position="6"/>
        <end position="45"/>
    </location>
</feature>
<proteinExistence type="predicted"/>
<dbReference type="InterPro" id="IPR025306">
    <property type="entry name" value="Zn-bnd_dom_prob"/>
</dbReference>
<dbReference type="AlphaFoldDB" id="A0A8J6NLT6"/>
<name>A0A8J6NLT6_9BACT</name>
<dbReference type="EMBL" id="JACNJH010000071">
    <property type="protein sequence ID" value="MBC8360164.1"/>
    <property type="molecule type" value="Genomic_DNA"/>
</dbReference>
<reference evidence="2 3" key="1">
    <citation type="submission" date="2020-08" db="EMBL/GenBank/DDBJ databases">
        <title>Bridging the membrane lipid divide: bacteria of the FCB group superphylum have the potential to synthesize archaeal ether lipids.</title>
        <authorList>
            <person name="Villanueva L."/>
            <person name="Von Meijenfeldt F.A.B."/>
            <person name="Westbye A.B."/>
            <person name="Yadav S."/>
            <person name="Hopmans E.C."/>
            <person name="Dutilh B.E."/>
            <person name="Sinninghe Damste J.S."/>
        </authorList>
    </citation>
    <scope>NUCLEOTIDE SEQUENCE [LARGE SCALE GENOMIC DNA]</scope>
    <source>
        <strain evidence="2">NIOZ-UU30</strain>
    </source>
</reference>
<dbReference type="Proteomes" id="UP000603434">
    <property type="component" value="Unassembled WGS sequence"/>
</dbReference>